<dbReference type="GO" id="GO:0010181">
    <property type="term" value="F:FMN binding"/>
    <property type="evidence" value="ECO:0007669"/>
    <property type="project" value="TreeGrafter"/>
</dbReference>
<evidence type="ECO:0000313" key="3">
    <source>
        <dbReference type="Proteomes" id="UP000177870"/>
    </source>
</evidence>
<sequence>MSQPIKILAFAGSARIESFNKKLVKIAAEEAKVAGAEVTYLDLLDYPMPIFNEDLEAQEGLPDTVLQFKALLKSHQGFLISCPEYNGSITPLLKNVIDWASRPDPEEASMALSGFKGKVAALLATSPGGLGGMRGLVHVRAILEGIGVLVIPDQKAIPGAYQAFDDQGNLKDEKQLKAVQAIATKLVDVTAKLSQ</sequence>
<organism evidence="2 3">
    <name type="scientific">Moorena producens PAL-8-15-08-1</name>
    <dbReference type="NCBI Taxonomy" id="1458985"/>
    <lineage>
        <taxon>Bacteria</taxon>
        <taxon>Bacillati</taxon>
        <taxon>Cyanobacteriota</taxon>
        <taxon>Cyanophyceae</taxon>
        <taxon>Coleofasciculales</taxon>
        <taxon>Coleofasciculaceae</taxon>
        <taxon>Moorena</taxon>
    </lineage>
</organism>
<dbReference type="EMBL" id="CP017599">
    <property type="protein sequence ID" value="AOW98598.1"/>
    <property type="molecule type" value="Genomic_DNA"/>
</dbReference>
<proteinExistence type="predicted"/>
<dbReference type="Pfam" id="PF03358">
    <property type="entry name" value="FMN_red"/>
    <property type="match status" value="1"/>
</dbReference>
<feature type="domain" description="NADPH-dependent FMN reductase-like" evidence="1">
    <location>
        <begin position="5"/>
        <end position="160"/>
    </location>
</feature>
<name>A0A1D8TLS0_9CYAN</name>
<dbReference type="RefSeq" id="WP_070391105.1">
    <property type="nucleotide sequence ID" value="NZ_CP017599.1"/>
</dbReference>
<dbReference type="PANTHER" id="PTHR30543">
    <property type="entry name" value="CHROMATE REDUCTASE"/>
    <property type="match status" value="1"/>
</dbReference>
<dbReference type="PANTHER" id="PTHR30543:SF21">
    <property type="entry name" value="NAD(P)H-DEPENDENT FMN REDUCTASE LOT6"/>
    <property type="match status" value="1"/>
</dbReference>
<evidence type="ECO:0000313" key="2">
    <source>
        <dbReference type="EMBL" id="AOW98598.1"/>
    </source>
</evidence>
<dbReference type="Proteomes" id="UP000177870">
    <property type="component" value="Chromosome"/>
</dbReference>
<dbReference type="OrthoDB" id="9806724at2"/>
<dbReference type="SUPFAM" id="SSF52218">
    <property type="entry name" value="Flavoproteins"/>
    <property type="match status" value="1"/>
</dbReference>
<dbReference type="AlphaFoldDB" id="A0A1D8TLS0"/>
<dbReference type="InterPro" id="IPR050712">
    <property type="entry name" value="NAD(P)H-dep_reductase"/>
</dbReference>
<dbReference type="GO" id="GO:0016491">
    <property type="term" value="F:oxidoreductase activity"/>
    <property type="evidence" value="ECO:0007669"/>
    <property type="project" value="InterPro"/>
</dbReference>
<evidence type="ECO:0000259" key="1">
    <source>
        <dbReference type="Pfam" id="PF03358"/>
    </source>
</evidence>
<protein>
    <submittedName>
        <fullName evidence="2">NADPH-dependent FMN reductase</fullName>
    </submittedName>
</protein>
<dbReference type="InterPro" id="IPR029039">
    <property type="entry name" value="Flavoprotein-like_sf"/>
</dbReference>
<accession>A0A1D8TLS0</accession>
<dbReference type="Gene3D" id="3.40.50.360">
    <property type="match status" value="1"/>
</dbReference>
<dbReference type="KEGG" id="mpro:BJP34_03270"/>
<reference evidence="3" key="1">
    <citation type="submission" date="2016-10" db="EMBL/GenBank/DDBJ databases">
        <title>Comparative genomics uncovers the prolific and rare metabolic potential of the cyanobacterial genus Moorea.</title>
        <authorList>
            <person name="Leao T."/>
            <person name="Castelao G."/>
            <person name="Korobeynikov A."/>
            <person name="Monroe E.A."/>
            <person name="Podell S."/>
            <person name="Glukhov E."/>
            <person name="Allen E."/>
            <person name="Gerwick W.H."/>
            <person name="Gerwick L."/>
        </authorList>
    </citation>
    <scope>NUCLEOTIDE SEQUENCE [LARGE SCALE GENOMIC DNA]</scope>
    <source>
        <strain evidence="3">PAL-8-15-08-1</strain>
    </source>
</reference>
<dbReference type="GO" id="GO:0005829">
    <property type="term" value="C:cytosol"/>
    <property type="evidence" value="ECO:0007669"/>
    <property type="project" value="TreeGrafter"/>
</dbReference>
<gene>
    <name evidence="2" type="ORF">BJP34_03270</name>
</gene>
<dbReference type="InterPro" id="IPR005025">
    <property type="entry name" value="FMN_Rdtase-like_dom"/>
</dbReference>